<dbReference type="InterPro" id="IPR043502">
    <property type="entry name" value="DNA/RNA_pol_sf"/>
</dbReference>
<dbReference type="EMBL" id="RBXL01000001">
    <property type="protein sequence ID" value="RKT45881.1"/>
    <property type="molecule type" value="Genomic_DNA"/>
</dbReference>
<protein>
    <recommendedName>
        <fullName evidence="5">Reverse transcriptase (RNA-dependent DNA polymerase)</fullName>
    </recommendedName>
</protein>
<dbReference type="PANTHER" id="PTHR34047">
    <property type="entry name" value="NUCLEAR INTRON MATURASE 1, MITOCHONDRIAL-RELATED"/>
    <property type="match status" value="1"/>
</dbReference>
<dbReference type="Proteomes" id="UP000274556">
    <property type="component" value="Unassembled WGS sequence"/>
</dbReference>
<keyword evidence="4" id="KW-1185">Reference proteome</keyword>
<organism evidence="3 4">
    <name type="scientific">Thiocapsa rosea</name>
    <dbReference type="NCBI Taxonomy" id="69360"/>
    <lineage>
        <taxon>Bacteria</taxon>
        <taxon>Pseudomonadati</taxon>
        <taxon>Pseudomonadota</taxon>
        <taxon>Gammaproteobacteria</taxon>
        <taxon>Chromatiales</taxon>
        <taxon>Chromatiaceae</taxon>
        <taxon>Thiocapsa</taxon>
    </lineage>
</organism>
<proteinExistence type="inferred from homology"/>
<comment type="caution">
    <text evidence="3">The sequence shown here is derived from an EMBL/GenBank/DDBJ whole genome shotgun (WGS) entry which is preliminary data.</text>
</comment>
<feature type="region of interest" description="Disordered" evidence="2">
    <location>
        <begin position="184"/>
        <end position="206"/>
    </location>
</feature>
<accession>A0A495V916</accession>
<dbReference type="InterPro" id="IPR051083">
    <property type="entry name" value="GrpII_Intron_Splice-Mob/Def"/>
</dbReference>
<evidence type="ECO:0000313" key="3">
    <source>
        <dbReference type="EMBL" id="RKT45881.1"/>
    </source>
</evidence>
<evidence type="ECO:0000256" key="1">
    <source>
        <dbReference type="ARBA" id="ARBA00034120"/>
    </source>
</evidence>
<evidence type="ECO:0008006" key="5">
    <source>
        <dbReference type="Google" id="ProtNLM"/>
    </source>
</evidence>
<dbReference type="AlphaFoldDB" id="A0A495V916"/>
<comment type="similarity">
    <text evidence="1">Belongs to the bacterial reverse transcriptase family.</text>
</comment>
<evidence type="ECO:0000256" key="2">
    <source>
        <dbReference type="SAM" id="MobiDB-lite"/>
    </source>
</evidence>
<dbReference type="SUPFAM" id="SSF56672">
    <property type="entry name" value="DNA/RNA polymerases"/>
    <property type="match status" value="1"/>
</dbReference>
<gene>
    <name evidence="3" type="ORF">BDD21_3367</name>
</gene>
<sequence length="206" mass="23239">MCLWSLFPRSLSYPTSFYHHVCDVDHLRACFDALPADRAVGIDAITKERYGANLEENFEVLLSRLRNMGYRPQPKRRTYIPKPGSEKGRPLAISCFEDKLVELAIKRVLEPLYEVQFEDSSYGCEGWHPVATTRLSRHRQTKGAEIARPDLRTQDACSLLYPFTCVTARSDVIECTGKLSPVTHTGKLKSQGSDNDSKNSLERAGS</sequence>
<dbReference type="PANTHER" id="PTHR34047:SF8">
    <property type="entry name" value="PROTEIN YKFC"/>
    <property type="match status" value="1"/>
</dbReference>
<evidence type="ECO:0000313" key="4">
    <source>
        <dbReference type="Proteomes" id="UP000274556"/>
    </source>
</evidence>
<name>A0A495V916_9GAMM</name>
<feature type="compositionally biased region" description="Basic and acidic residues" evidence="2">
    <location>
        <begin position="195"/>
        <end position="206"/>
    </location>
</feature>
<reference evidence="3 4" key="1">
    <citation type="submission" date="2018-10" db="EMBL/GenBank/DDBJ databases">
        <title>Genomic Encyclopedia of Archaeal and Bacterial Type Strains, Phase II (KMG-II): from individual species to whole genera.</title>
        <authorList>
            <person name="Goeker M."/>
        </authorList>
    </citation>
    <scope>NUCLEOTIDE SEQUENCE [LARGE SCALE GENOMIC DNA]</scope>
    <source>
        <strain evidence="3 4">DSM 235</strain>
    </source>
</reference>